<dbReference type="InterPro" id="IPR036436">
    <property type="entry name" value="Disintegrin_dom_sf"/>
</dbReference>
<accession>A0A6J4VMT8</accession>
<name>A0A6J4VMT8_9BACT</name>
<dbReference type="AlphaFoldDB" id="A0A6J4VMT8"/>
<evidence type="ECO:0000313" key="2">
    <source>
        <dbReference type="EMBL" id="CAA9582508.1"/>
    </source>
</evidence>
<dbReference type="PROSITE" id="PS50214">
    <property type="entry name" value="DISINTEGRIN_2"/>
    <property type="match status" value="1"/>
</dbReference>
<gene>
    <name evidence="2" type="ORF">AVDCRST_MAG19-4204</name>
</gene>
<dbReference type="InterPro" id="IPR001762">
    <property type="entry name" value="Disintegrin_dom"/>
</dbReference>
<dbReference type="SUPFAM" id="SSF57552">
    <property type="entry name" value="Blood coagulation inhibitor (disintegrin)"/>
    <property type="match status" value="1"/>
</dbReference>
<protein>
    <recommendedName>
        <fullName evidence="1">Disintegrin domain-containing protein</fullName>
    </recommendedName>
</protein>
<reference evidence="2" key="1">
    <citation type="submission" date="2020-02" db="EMBL/GenBank/DDBJ databases">
        <authorList>
            <person name="Meier V. D."/>
        </authorList>
    </citation>
    <scope>NUCLEOTIDE SEQUENCE</scope>
    <source>
        <strain evidence="2">AVDCRST_MAG19</strain>
    </source>
</reference>
<dbReference type="EMBL" id="CADCWL010000236">
    <property type="protein sequence ID" value="CAA9582508.1"/>
    <property type="molecule type" value="Genomic_DNA"/>
</dbReference>
<sequence>MDDRRFDDLARALSGGPAPRRAALRLLGGGALGGLLAVLGREDAAAACRAPSKVCARDSQCCSKRCSRKGRCLCTKAAHCPKPARACEVAVCAGGRCGTAPAPAGTVCRPAVDACGLTEVCDGTSRDCPADQHKPDSPFDPCPPGKYCCEGRCALPPDASCTADSECCTSQCIGGYCGGG</sequence>
<dbReference type="InterPro" id="IPR006311">
    <property type="entry name" value="TAT_signal"/>
</dbReference>
<evidence type="ECO:0000259" key="1">
    <source>
        <dbReference type="PROSITE" id="PS50214"/>
    </source>
</evidence>
<feature type="domain" description="Disintegrin" evidence="1">
    <location>
        <begin position="55"/>
        <end position="136"/>
    </location>
</feature>
<organism evidence="2">
    <name type="scientific">uncultured Thermomicrobiales bacterium</name>
    <dbReference type="NCBI Taxonomy" id="1645740"/>
    <lineage>
        <taxon>Bacteria</taxon>
        <taxon>Pseudomonadati</taxon>
        <taxon>Thermomicrobiota</taxon>
        <taxon>Thermomicrobia</taxon>
        <taxon>Thermomicrobiales</taxon>
        <taxon>environmental samples</taxon>
    </lineage>
</organism>
<dbReference type="SMART" id="SM00050">
    <property type="entry name" value="DISIN"/>
    <property type="match status" value="1"/>
</dbReference>
<dbReference type="PROSITE" id="PS51318">
    <property type="entry name" value="TAT"/>
    <property type="match status" value="1"/>
</dbReference>
<proteinExistence type="predicted"/>